<dbReference type="Pfam" id="PF14111">
    <property type="entry name" value="DUF4283"/>
    <property type="match status" value="1"/>
</dbReference>
<dbReference type="AlphaFoldDB" id="A0AAW2UZ60"/>
<sequence>MEISFIDNGRFLLRFFHTLDRDRVLESGPWAFEKNLIVLAKVSEADDPSEVELNWCDFHVRIHGLPLGKMTSEIALFIGEKIGRLRDCDHPKDLPSLGSFLRIRIAIDVTKPLARGLKIRTVLGDEYIVTFSYERMPNFCYLCEKIGHISKWCDLRFQAGFVDPGDNPLMALGSEQFLEMRLEPFPSEPAQPVVHDALSPCLVPPAEAPSHFQRRWMIGGASLGFMERLIRANVLTFGIYFVVCVNSRGMCPSFESPYSDHVQLLVVLYFVVQWKPLGSRKCFRFEAAWVQEYACEVIVTTSWSARAGAKLGEKLAAVSARLASWGCLFGLETRDRIKMAELTKLIHQEEIFWKQRSKDHWLKEGDRNSRFFHAKANHRNRTNSIRRLWNSDSTWVESVEGVQQCIIEYFQSVFTSSRPHSDDILRVTEHLPPMVSTEMADDLLRPYTEIEVTKALFSMSPLKSPGPNGMPPLFYQKFWHVVKSEVTACVLDFLNSHILPKDFNATNIVLIPKCKQAQSLSQYRPISLCNVVYKIASKAIANRLKPWLDRIISSANLLLCQGVLLSKIFCLPLKLTIS</sequence>
<evidence type="ECO:0000259" key="2">
    <source>
        <dbReference type="Pfam" id="PF14392"/>
    </source>
</evidence>
<evidence type="ECO:0000259" key="1">
    <source>
        <dbReference type="Pfam" id="PF14111"/>
    </source>
</evidence>
<reference evidence="3" key="1">
    <citation type="submission" date="2020-06" db="EMBL/GenBank/DDBJ databases">
        <authorList>
            <person name="Li T."/>
            <person name="Hu X."/>
            <person name="Zhang T."/>
            <person name="Song X."/>
            <person name="Zhang H."/>
            <person name="Dai N."/>
            <person name="Sheng W."/>
            <person name="Hou X."/>
            <person name="Wei L."/>
        </authorList>
    </citation>
    <scope>NUCLEOTIDE SEQUENCE</scope>
    <source>
        <strain evidence="3">KEN1</strain>
        <tissue evidence="3">Leaf</tissue>
    </source>
</reference>
<dbReference type="Pfam" id="PF14392">
    <property type="entry name" value="zf-CCHC_4"/>
    <property type="match status" value="1"/>
</dbReference>
<gene>
    <name evidence="3" type="ORF">Slati_3240900</name>
</gene>
<dbReference type="EMBL" id="JACGWN010000011">
    <property type="protein sequence ID" value="KAL0422180.1"/>
    <property type="molecule type" value="Genomic_DNA"/>
</dbReference>
<reference evidence="3" key="2">
    <citation type="journal article" date="2024" name="Plant">
        <title>Genomic evolution and insights into agronomic trait innovations of Sesamum species.</title>
        <authorList>
            <person name="Miao H."/>
            <person name="Wang L."/>
            <person name="Qu L."/>
            <person name="Liu H."/>
            <person name="Sun Y."/>
            <person name="Le M."/>
            <person name="Wang Q."/>
            <person name="Wei S."/>
            <person name="Zheng Y."/>
            <person name="Lin W."/>
            <person name="Duan Y."/>
            <person name="Cao H."/>
            <person name="Xiong S."/>
            <person name="Wang X."/>
            <person name="Wei L."/>
            <person name="Li C."/>
            <person name="Ma Q."/>
            <person name="Ju M."/>
            <person name="Zhao R."/>
            <person name="Li G."/>
            <person name="Mu C."/>
            <person name="Tian Q."/>
            <person name="Mei H."/>
            <person name="Zhang T."/>
            <person name="Gao T."/>
            <person name="Zhang H."/>
        </authorList>
    </citation>
    <scope>NUCLEOTIDE SEQUENCE</scope>
    <source>
        <strain evidence="3">KEN1</strain>
    </source>
</reference>
<comment type="caution">
    <text evidence="3">The sequence shown here is derived from an EMBL/GenBank/DDBJ whole genome shotgun (WGS) entry which is preliminary data.</text>
</comment>
<organism evidence="3">
    <name type="scientific">Sesamum latifolium</name>
    <dbReference type="NCBI Taxonomy" id="2727402"/>
    <lineage>
        <taxon>Eukaryota</taxon>
        <taxon>Viridiplantae</taxon>
        <taxon>Streptophyta</taxon>
        <taxon>Embryophyta</taxon>
        <taxon>Tracheophyta</taxon>
        <taxon>Spermatophyta</taxon>
        <taxon>Magnoliopsida</taxon>
        <taxon>eudicotyledons</taxon>
        <taxon>Gunneridae</taxon>
        <taxon>Pentapetalae</taxon>
        <taxon>asterids</taxon>
        <taxon>lamiids</taxon>
        <taxon>Lamiales</taxon>
        <taxon>Pedaliaceae</taxon>
        <taxon>Sesamum</taxon>
    </lineage>
</organism>
<feature type="domain" description="Zinc knuckle CX2CX4HX4C" evidence="2">
    <location>
        <begin position="107"/>
        <end position="154"/>
    </location>
</feature>
<dbReference type="PANTHER" id="PTHR31286:SF178">
    <property type="entry name" value="DUF4283 DOMAIN-CONTAINING PROTEIN"/>
    <property type="match status" value="1"/>
</dbReference>
<feature type="domain" description="DUF4283" evidence="1">
    <location>
        <begin position="1"/>
        <end position="48"/>
    </location>
</feature>
<dbReference type="InterPro" id="IPR025836">
    <property type="entry name" value="Zn_knuckle_CX2CX4HX4C"/>
</dbReference>
<accession>A0AAW2UZ60</accession>
<dbReference type="InterPro" id="IPR040256">
    <property type="entry name" value="At4g02000-like"/>
</dbReference>
<evidence type="ECO:0000313" key="3">
    <source>
        <dbReference type="EMBL" id="KAL0422180.1"/>
    </source>
</evidence>
<name>A0AAW2UZ60_9LAMI</name>
<dbReference type="PANTHER" id="PTHR31286">
    <property type="entry name" value="GLYCINE-RICH CELL WALL STRUCTURAL PROTEIN 1.8-LIKE"/>
    <property type="match status" value="1"/>
</dbReference>
<dbReference type="InterPro" id="IPR025558">
    <property type="entry name" value="DUF4283"/>
</dbReference>
<proteinExistence type="predicted"/>
<protein>
    <submittedName>
        <fullName evidence="3">Uncharacterized protein</fullName>
    </submittedName>
</protein>